<dbReference type="InterPro" id="IPR010982">
    <property type="entry name" value="Lambda_DNA-bd_dom_sf"/>
</dbReference>
<proteinExistence type="predicted"/>
<dbReference type="GO" id="GO:0006355">
    <property type="term" value="P:regulation of DNA-templated transcription"/>
    <property type="evidence" value="ECO:0007669"/>
    <property type="project" value="InterPro"/>
</dbReference>
<reference evidence="1 2" key="1">
    <citation type="submission" date="2018-12" db="EMBL/GenBank/DDBJ databases">
        <authorList>
            <consortium name="Pathogen Informatics"/>
        </authorList>
    </citation>
    <scope>NUCLEOTIDE SEQUENCE [LARGE SCALE GENOMIC DNA]</scope>
    <source>
        <strain evidence="1 2">NCTC10783</strain>
    </source>
</reference>
<evidence type="ECO:0000313" key="2">
    <source>
        <dbReference type="Proteomes" id="UP000278078"/>
    </source>
</evidence>
<dbReference type="InterPro" id="IPR007933">
    <property type="entry name" value="Transcrpt_activ_CII"/>
</dbReference>
<dbReference type="AlphaFoldDB" id="A0A3S4N695"/>
<dbReference type="SUPFAM" id="SSF47413">
    <property type="entry name" value="lambda repressor-like DNA-binding domains"/>
    <property type="match status" value="1"/>
</dbReference>
<dbReference type="GO" id="GO:0003677">
    <property type="term" value="F:DNA binding"/>
    <property type="evidence" value="ECO:0007669"/>
    <property type="project" value="InterPro"/>
</dbReference>
<name>A0A3S4N695_PSEFL</name>
<sequence>MSTSKLTPEQESRSRDFEALFLSRLLSVGQKVVADSVGLSESAITGWKKDGLIERFCKAASVLELQIVPQHAVVVSADYLRSLETLAELGLKAEKKRPGPLGWD</sequence>
<dbReference type="EMBL" id="LR134300">
    <property type="protein sequence ID" value="VEE45423.1"/>
    <property type="molecule type" value="Genomic_DNA"/>
</dbReference>
<gene>
    <name evidence="1" type="ORF">NCTC10783_01275</name>
</gene>
<evidence type="ECO:0000313" key="1">
    <source>
        <dbReference type="EMBL" id="VEE45423.1"/>
    </source>
</evidence>
<organism evidence="1 2">
    <name type="scientific">Pseudomonas fluorescens</name>
    <dbReference type="NCBI Taxonomy" id="294"/>
    <lineage>
        <taxon>Bacteria</taxon>
        <taxon>Pseudomonadati</taxon>
        <taxon>Pseudomonadota</taxon>
        <taxon>Gammaproteobacteria</taxon>
        <taxon>Pseudomonadales</taxon>
        <taxon>Pseudomonadaceae</taxon>
        <taxon>Pseudomonas</taxon>
    </lineage>
</organism>
<protein>
    <recommendedName>
        <fullName evidence="3">Transcriptional regulator</fullName>
    </recommendedName>
</protein>
<dbReference type="Pfam" id="PF05269">
    <property type="entry name" value="Phage_CII"/>
    <property type="match status" value="1"/>
</dbReference>
<evidence type="ECO:0008006" key="3">
    <source>
        <dbReference type="Google" id="ProtNLM"/>
    </source>
</evidence>
<dbReference type="Gene3D" id="1.10.260.40">
    <property type="entry name" value="lambda repressor-like DNA-binding domains"/>
    <property type="match status" value="1"/>
</dbReference>
<dbReference type="Proteomes" id="UP000278078">
    <property type="component" value="Chromosome"/>
</dbReference>
<accession>A0A3S4N695</accession>